<evidence type="ECO:0000313" key="8">
    <source>
        <dbReference type="EMBL" id="SDL98844.1"/>
    </source>
</evidence>
<dbReference type="Gene3D" id="1.25.40.390">
    <property type="match status" value="1"/>
</dbReference>
<dbReference type="Pfam" id="PF07980">
    <property type="entry name" value="SusD_RagB"/>
    <property type="match status" value="1"/>
</dbReference>
<evidence type="ECO:0000256" key="5">
    <source>
        <dbReference type="ARBA" id="ARBA00023237"/>
    </source>
</evidence>
<reference evidence="9" key="1">
    <citation type="submission" date="2016-10" db="EMBL/GenBank/DDBJ databases">
        <authorList>
            <person name="Varghese N."/>
            <person name="Submissions S."/>
        </authorList>
    </citation>
    <scope>NUCLEOTIDE SEQUENCE [LARGE SCALE GENOMIC DNA]</scope>
    <source>
        <strain evidence="9">DSM 19110</strain>
    </source>
</reference>
<dbReference type="PROSITE" id="PS51257">
    <property type="entry name" value="PROKAR_LIPOPROTEIN"/>
    <property type="match status" value="1"/>
</dbReference>
<keyword evidence="3" id="KW-0732">Signal</keyword>
<evidence type="ECO:0000313" key="9">
    <source>
        <dbReference type="Proteomes" id="UP000183200"/>
    </source>
</evidence>
<evidence type="ECO:0000256" key="2">
    <source>
        <dbReference type="ARBA" id="ARBA00006275"/>
    </source>
</evidence>
<dbReference type="Proteomes" id="UP000183200">
    <property type="component" value="Unassembled WGS sequence"/>
</dbReference>
<dbReference type="GO" id="GO:0009279">
    <property type="term" value="C:cell outer membrane"/>
    <property type="evidence" value="ECO:0007669"/>
    <property type="project" value="UniProtKB-SubCell"/>
</dbReference>
<evidence type="ECO:0000256" key="1">
    <source>
        <dbReference type="ARBA" id="ARBA00004442"/>
    </source>
</evidence>
<evidence type="ECO:0000259" key="7">
    <source>
        <dbReference type="Pfam" id="PF14322"/>
    </source>
</evidence>
<dbReference type="InterPro" id="IPR033985">
    <property type="entry name" value="SusD-like_N"/>
</dbReference>
<gene>
    <name evidence="8" type="ORF">SAMN05421820_102674</name>
</gene>
<evidence type="ECO:0000256" key="4">
    <source>
        <dbReference type="ARBA" id="ARBA00023136"/>
    </source>
</evidence>
<keyword evidence="9" id="KW-1185">Reference proteome</keyword>
<organism evidence="8 9">
    <name type="scientific">Pedobacter steynii</name>
    <dbReference type="NCBI Taxonomy" id="430522"/>
    <lineage>
        <taxon>Bacteria</taxon>
        <taxon>Pseudomonadati</taxon>
        <taxon>Bacteroidota</taxon>
        <taxon>Sphingobacteriia</taxon>
        <taxon>Sphingobacteriales</taxon>
        <taxon>Sphingobacteriaceae</taxon>
        <taxon>Pedobacter</taxon>
    </lineage>
</organism>
<dbReference type="RefSeq" id="WP_083361747.1">
    <property type="nucleotide sequence ID" value="NZ_FNGY01000002.1"/>
</dbReference>
<evidence type="ECO:0000259" key="6">
    <source>
        <dbReference type="Pfam" id="PF07980"/>
    </source>
</evidence>
<dbReference type="EMBL" id="FNGY01000002">
    <property type="protein sequence ID" value="SDL98844.1"/>
    <property type="molecule type" value="Genomic_DNA"/>
</dbReference>
<dbReference type="InterPro" id="IPR011990">
    <property type="entry name" value="TPR-like_helical_dom_sf"/>
</dbReference>
<feature type="domain" description="RagB/SusD" evidence="6">
    <location>
        <begin position="326"/>
        <end position="408"/>
    </location>
</feature>
<feature type="domain" description="SusD-like N-terminal" evidence="7">
    <location>
        <begin position="22"/>
        <end position="222"/>
    </location>
</feature>
<proteinExistence type="inferred from homology"/>
<comment type="similarity">
    <text evidence="2">Belongs to the SusD family.</text>
</comment>
<dbReference type="AlphaFoldDB" id="A0A1G9PJF3"/>
<name>A0A1G9PJF3_9SPHI</name>
<dbReference type="OrthoDB" id="697229at2"/>
<dbReference type="InterPro" id="IPR012944">
    <property type="entry name" value="SusD_RagB_dom"/>
</dbReference>
<accession>A0A1G9PJF3</accession>
<dbReference type="SUPFAM" id="SSF48452">
    <property type="entry name" value="TPR-like"/>
    <property type="match status" value="1"/>
</dbReference>
<evidence type="ECO:0000256" key="3">
    <source>
        <dbReference type="ARBA" id="ARBA00022729"/>
    </source>
</evidence>
<comment type="subcellular location">
    <subcellularLocation>
        <location evidence="1">Cell outer membrane</location>
    </subcellularLocation>
</comment>
<keyword evidence="4" id="KW-0472">Membrane</keyword>
<dbReference type="Pfam" id="PF14322">
    <property type="entry name" value="SusD-like_3"/>
    <property type="match status" value="1"/>
</dbReference>
<keyword evidence="5" id="KW-0998">Cell outer membrane</keyword>
<sequence>MNKIIKLTAVICLILSASSCKKYLDIEPIGRVIPKTADDFRALLNSGYSGFPNHKSLLAYRTEELLLNEDNSETNNYRDIYKWNDVTPDPVSLQFPYLSMYKSIFYANTVIADVIDKAGQNGETEQLKGEAYLLRAYGHFELLNLYAKPYDKNTAATDRGVALSLTLDLEQKYTPVSVEKVYDQIFADLSEGLKLINVTTFEAGKNYRFSKRAALALAARIYEFRGDWANALKASQDALALNGELEDLNVATSVLPNHYQSKENIMSMEKAFDPGATNASLISAHLIGIYDQVNDKRFAKFFSKRGTDYRSLKGNLDALKISFHNSELYLIQAEAALQSDNLSLALQSLMALKAKRLTPAYFAAEQTKISGLDKTALLQEIINERERELALEGHRWYDLRRYGQPELKHTTLGATFTLQKNDPRYTIRFPQDAIANNPNLQ</sequence>
<protein>
    <submittedName>
        <fullName evidence="8">SusD family protein</fullName>
    </submittedName>
</protein>